<dbReference type="EMBL" id="JAVDSJ010000006">
    <property type="protein sequence ID" value="MDR6586353.1"/>
    <property type="molecule type" value="Genomic_DNA"/>
</dbReference>
<sequence length="96" mass="10855">MSKLIDAGRELLGTCREAKENFDFDQLVRKYDRHTAEMLVSDQLREGGLTLDQFRTYKKVKSFVQNGGLDVSKAQKEAREATRAALAEDGFQTKAI</sequence>
<comment type="caution">
    <text evidence="1">The sequence shown here is derived from an EMBL/GenBank/DDBJ whole genome shotgun (WGS) entry which is preliminary data.</text>
</comment>
<proteinExistence type="predicted"/>
<keyword evidence="2" id="KW-1185">Reference proteome</keyword>
<evidence type="ECO:0000313" key="2">
    <source>
        <dbReference type="Proteomes" id="UP001260715"/>
    </source>
</evidence>
<accession>A0ABU1PMI8</accession>
<gene>
    <name evidence="1" type="ORF">J2W50_004577</name>
</gene>
<protein>
    <submittedName>
        <fullName evidence="1">Uncharacterized protein</fullName>
    </submittedName>
</protein>
<dbReference type="Proteomes" id="UP001260715">
    <property type="component" value="Unassembled WGS sequence"/>
</dbReference>
<reference evidence="1 2" key="1">
    <citation type="submission" date="2023-07" db="EMBL/GenBank/DDBJ databases">
        <title>Sorghum-associated microbial communities from plants grown in Nebraska, USA.</title>
        <authorList>
            <person name="Schachtman D."/>
        </authorList>
    </citation>
    <scope>NUCLEOTIDE SEQUENCE [LARGE SCALE GENOMIC DNA]</scope>
    <source>
        <strain evidence="1 2">596</strain>
    </source>
</reference>
<dbReference type="RefSeq" id="WP_310012117.1">
    <property type="nucleotide sequence ID" value="NZ_JAVDSJ010000006.1"/>
</dbReference>
<name>A0ABU1PMI8_9BURK</name>
<evidence type="ECO:0000313" key="1">
    <source>
        <dbReference type="EMBL" id="MDR6586353.1"/>
    </source>
</evidence>
<organism evidence="1 2">
    <name type="scientific">Herbaspirillum frisingense</name>
    <dbReference type="NCBI Taxonomy" id="92645"/>
    <lineage>
        <taxon>Bacteria</taxon>
        <taxon>Pseudomonadati</taxon>
        <taxon>Pseudomonadota</taxon>
        <taxon>Betaproteobacteria</taxon>
        <taxon>Burkholderiales</taxon>
        <taxon>Oxalobacteraceae</taxon>
        <taxon>Herbaspirillum</taxon>
    </lineage>
</organism>